<dbReference type="GO" id="GO:0032259">
    <property type="term" value="P:methylation"/>
    <property type="evidence" value="ECO:0007669"/>
    <property type="project" value="UniProtKB-KW"/>
</dbReference>
<dbReference type="OrthoDB" id="435282at2759"/>
<protein>
    <submittedName>
        <fullName evidence="1 2">28S rRNA (Cytosine-C(5))-methyltransferase isoform X3</fullName>
    </submittedName>
</protein>
<organism evidence="1 3">
    <name type="scientific">Cucumis melo var. makuwa</name>
    <name type="common">Oriental melon</name>
    <dbReference type="NCBI Taxonomy" id="1194695"/>
    <lineage>
        <taxon>Eukaryota</taxon>
        <taxon>Viridiplantae</taxon>
        <taxon>Streptophyta</taxon>
        <taxon>Embryophyta</taxon>
        <taxon>Tracheophyta</taxon>
        <taxon>Spermatophyta</taxon>
        <taxon>Magnoliopsida</taxon>
        <taxon>eudicotyledons</taxon>
        <taxon>Gunneridae</taxon>
        <taxon>Pentapetalae</taxon>
        <taxon>rosids</taxon>
        <taxon>fabids</taxon>
        <taxon>Cucurbitales</taxon>
        <taxon>Cucurbitaceae</taxon>
        <taxon>Benincaseae</taxon>
        <taxon>Cucumis</taxon>
    </lineage>
</organism>
<dbReference type="Proteomes" id="UP000321947">
    <property type="component" value="Unassembled WGS sequence"/>
</dbReference>
<evidence type="ECO:0000313" key="3">
    <source>
        <dbReference type="Proteomes" id="UP000321393"/>
    </source>
</evidence>
<evidence type="ECO:0000313" key="4">
    <source>
        <dbReference type="Proteomes" id="UP000321947"/>
    </source>
</evidence>
<dbReference type="AlphaFoldDB" id="A0A5A7SV30"/>
<reference evidence="3 4" key="1">
    <citation type="submission" date="2019-08" db="EMBL/GenBank/DDBJ databases">
        <title>Draft genome sequences of two oriental melons (Cucumis melo L. var makuwa).</title>
        <authorList>
            <person name="Kwon S.-Y."/>
        </authorList>
    </citation>
    <scope>NUCLEOTIDE SEQUENCE [LARGE SCALE GENOMIC DNA]</scope>
    <source>
        <strain evidence="4">cv. Chang Bougi</strain>
        <strain evidence="3">cv. SW 3</strain>
        <tissue evidence="1">Leaf</tissue>
    </source>
</reference>
<comment type="caution">
    <text evidence="1">The sequence shown here is derived from an EMBL/GenBank/DDBJ whole genome shotgun (WGS) entry which is preliminary data.</text>
</comment>
<dbReference type="EMBL" id="SSTD01014931">
    <property type="protein sequence ID" value="TYK03431.1"/>
    <property type="molecule type" value="Genomic_DNA"/>
</dbReference>
<evidence type="ECO:0000313" key="2">
    <source>
        <dbReference type="EMBL" id="TYK03431.1"/>
    </source>
</evidence>
<dbReference type="GO" id="GO:0008168">
    <property type="term" value="F:methyltransferase activity"/>
    <property type="evidence" value="ECO:0007669"/>
    <property type="project" value="UniProtKB-KW"/>
</dbReference>
<evidence type="ECO:0000313" key="1">
    <source>
        <dbReference type="EMBL" id="KAA0033015.1"/>
    </source>
</evidence>
<sequence>MISPTYKPNPSQANERARSLVQDLDSVLKGTIYLLTLKWVAVNSVLNPMPLAIHPVLPLKCSDLHEHPLVANESIFLQGKASSMVVVALNPKQGWEVCAILLDPSCFGSGTVVVKLDHLLLSHAKGTASG</sequence>
<dbReference type="Proteomes" id="UP000321393">
    <property type="component" value="Unassembled WGS sequence"/>
</dbReference>
<keyword evidence="2" id="KW-0489">Methyltransferase</keyword>
<dbReference type="EMBL" id="SSTE01020983">
    <property type="protein sequence ID" value="KAA0033015.1"/>
    <property type="molecule type" value="Genomic_DNA"/>
</dbReference>
<gene>
    <name evidence="2" type="ORF">E5676_scaffold121G00320</name>
    <name evidence="1" type="ORF">E6C27_scaffold269G001140</name>
</gene>
<proteinExistence type="predicted"/>
<name>A0A5A7SV30_CUCMM</name>
<accession>A0A5A7SV30</accession>
<keyword evidence="2" id="KW-0808">Transferase</keyword>
<dbReference type="STRING" id="1194695.A0A5A7SV30"/>